<proteinExistence type="predicted"/>
<gene>
    <name evidence="2" type="ORF">QYT958_LOCUS34776</name>
</gene>
<sequence>MIRESHNNITFFSGKFLSPPLSYYKRACRKIDVIFLDELGSEAAAATAVIMATKSMVVRRKPEPIEFKADRPFLFYIRETRQNLTLFTGKFLTPTNFS</sequence>
<accession>A0A821YN94</accession>
<feature type="domain" description="Serpin" evidence="1">
    <location>
        <begin position="33"/>
        <end position="94"/>
    </location>
</feature>
<dbReference type="PROSITE" id="PS00284">
    <property type="entry name" value="SERPIN"/>
    <property type="match status" value="1"/>
</dbReference>
<dbReference type="Gene3D" id="3.30.497.10">
    <property type="entry name" value="Antithrombin, subunit I, domain 2"/>
    <property type="match status" value="1"/>
</dbReference>
<dbReference type="InterPro" id="IPR023796">
    <property type="entry name" value="Serpin_dom"/>
</dbReference>
<protein>
    <recommendedName>
        <fullName evidence="1">Serpin domain-containing protein</fullName>
    </recommendedName>
</protein>
<name>A0A821YN94_9BILA</name>
<dbReference type="EMBL" id="CAJOBR010025432">
    <property type="protein sequence ID" value="CAF4966377.1"/>
    <property type="molecule type" value="Genomic_DNA"/>
</dbReference>
<evidence type="ECO:0000259" key="1">
    <source>
        <dbReference type="Pfam" id="PF00079"/>
    </source>
</evidence>
<organism evidence="2 3">
    <name type="scientific">Rotaria socialis</name>
    <dbReference type="NCBI Taxonomy" id="392032"/>
    <lineage>
        <taxon>Eukaryota</taxon>
        <taxon>Metazoa</taxon>
        <taxon>Spiralia</taxon>
        <taxon>Gnathifera</taxon>
        <taxon>Rotifera</taxon>
        <taxon>Eurotatoria</taxon>
        <taxon>Bdelloidea</taxon>
        <taxon>Philodinida</taxon>
        <taxon>Philodinidae</taxon>
        <taxon>Rotaria</taxon>
    </lineage>
</organism>
<dbReference type="SUPFAM" id="SSF56574">
    <property type="entry name" value="Serpins"/>
    <property type="match status" value="1"/>
</dbReference>
<comment type="caution">
    <text evidence="2">The sequence shown here is derived from an EMBL/GenBank/DDBJ whole genome shotgun (WGS) entry which is preliminary data.</text>
</comment>
<dbReference type="AlphaFoldDB" id="A0A821YN94"/>
<evidence type="ECO:0000313" key="2">
    <source>
        <dbReference type="EMBL" id="CAF4966377.1"/>
    </source>
</evidence>
<dbReference type="Proteomes" id="UP000663848">
    <property type="component" value="Unassembled WGS sequence"/>
</dbReference>
<reference evidence="2" key="1">
    <citation type="submission" date="2021-02" db="EMBL/GenBank/DDBJ databases">
        <authorList>
            <person name="Nowell W R."/>
        </authorList>
    </citation>
    <scope>NUCLEOTIDE SEQUENCE</scope>
</reference>
<dbReference type="InterPro" id="IPR042178">
    <property type="entry name" value="Serpin_sf_1"/>
</dbReference>
<dbReference type="Pfam" id="PF00079">
    <property type="entry name" value="Serpin"/>
    <property type="match status" value="1"/>
</dbReference>
<dbReference type="InterPro" id="IPR036186">
    <property type="entry name" value="Serpin_sf"/>
</dbReference>
<evidence type="ECO:0000313" key="3">
    <source>
        <dbReference type="Proteomes" id="UP000663848"/>
    </source>
</evidence>
<dbReference type="InterPro" id="IPR023795">
    <property type="entry name" value="Serpin_CS"/>
</dbReference>